<comment type="caution">
    <text evidence="1">The sequence shown here is derived from an EMBL/GenBank/DDBJ whole genome shotgun (WGS) entry which is preliminary data.</text>
</comment>
<dbReference type="EMBL" id="CAJVCH010066583">
    <property type="protein sequence ID" value="CAG7720029.1"/>
    <property type="molecule type" value="Genomic_DNA"/>
</dbReference>
<name>A0A8J2JRE1_9HEXA</name>
<evidence type="ECO:0000313" key="2">
    <source>
        <dbReference type="Proteomes" id="UP000708208"/>
    </source>
</evidence>
<proteinExistence type="predicted"/>
<dbReference type="Proteomes" id="UP000708208">
    <property type="component" value="Unassembled WGS sequence"/>
</dbReference>
<sequence>MTTSKVNKELKCFRDFVVREIKCWALETEELTTRGVKPDGISPRLVENEVENCEKLEVKMDDSCDCCCSPLSSKYPWDGNQFNDRGPQ</sequence>
<gene>
    <name evidence="1" type="ORF">AFUS01_LOCUS9321</name>
</gene>
<protein>
    <submittedName>
        <fullName evidence="1">Uncharacterized protein</fullName>
    </submittedName>
</protein>
<organism evidence="1 2">
    <name type="scientific">Allacma fusca</name>
    <dbReference type="NCBI Taxonomy" id="39272"/>
    <lineage>
        <taxon>Eukaryota</taxon>
        <taxon>Metazoa</taxon>
        <taxon>Ecdysozoa</taxon>
        <taxon>Arthropoda</taxon>
        <taxon>Hexapoda</taxon>
        <taxon>Collembola</taxon>
        <taxon>Symphypleona</taxon>
        <taxon>Sminthuridae</taxon>
        <taxon>Allacma</taxon>
    </lineage>
</organism>
<reference evidence="1" key="1">
    <citation type="submission" date="2021-06" db="EMBL/GenBank/DDBJ databases">
        <authorList>
            <person name="Hodson N. C."/>
            <person name="Mongue J. A."/>
            <person name="Jaron S. K."/>
        </authorList>
    </citation>
    <scope>NUCLEOTIDE SEQUENCE</scope>
</reference>
<keyword evidence="2" id="KW-1185">Reference proteome</keyword>
<evidence type="ECO:0000313" key="1">
    <source>
        <dbReference type="EMBL" id="CAG7720029.1"/>
    </source>
</evidence>
<accession>A0A8J2JRE1</accession>
<dbReference type="AlphaFoldDB" id="A0A8J2JRE1"/>